<dbReference type="InterPro" id="IPR013785">
    <property type="entry name" value="Aldolase_TIM"/>
</dbReference>
<dbReference type="EC" id="4.1.2.4" evidence="7"/>
<comment type="caution">
    <text evidence="8">The sequence shown here is derived from an EMBL/GenBank/DDBJ whole genome shotgun (WGS) entry which is preliminary data.</text>
</comment>
<accession>A0A2G7HEE0</accession>
<dbReference type="HAMAP" id="MF_00114">
    <property type="entry name" value="DeoC_type1"/>
    <property type="match status" value="1"/>
</dbReference>
<dbReference type="FunFam" id="3.20.20.70:FF:000044">
    <property type="entry name" value="Deoxyribose-phosphate aldolase"/>
    <property type="match status" value="1"/>
</dbReference>
<dbReference type="GO" id="GO:0009264">
    <property type="term" value="P:deoxyribonucleotide catabolic process"/>
    <property type="evidence" value="ECO:0007669"/>
    <property type="project" value="UniProtKB-UniRule"/>
</dbReference>
<evidence type="ECO:0000256" key="4">
    <source>
        <dbReference type="ARBA" id="ARBA00023270"/>
    </source>
</evidence>
<evidence type="ECO:0000256" key="7">
    <source>
        <dbReference type="HAMAP-Rule" id="MF_00114"/>
    </source>
</evidence>
<dbReference type="PANTHER" id="PTHR10889">
    <property type="entry name" value="DEOXYRIBOSE-PHOSPHATE ALDOLASE"/>
    <property type="match status" value="1"/>
</dbReference>
<evidence type="ECO:0000313" key="8">
    <source>
        <dbReference type="EMBL" id="PIH03465.1"/>
    </source>
</evidence>
<dbReference type="NCBIfam" id="TIGR00126">
    <property type="entry name" value="deoC"/>
    <property type="match status" value="1"/>
</dbReference>
<dbReference type="SUPFAM" id="SSF51569">
    <property type="entry name" value="Aldolase"/>
    <property type="match status" value="1"/>
</dbReference>
<dbReference type="SMART" id="SM01133">
    <property type="entry name" value="DeoC"/>
    <property type="match status" value="1"/>
</dbReference>
<proteinExistence type="inferred from homology"/>
<evidence type="ECO:0000313" key="9">
    <source>
        <dbReference type="Proteomes" id="UP000231322"/>
    </source>
</evidence>
<keyword evidence="9" id="KW-1185">Reference proteome</keyword>
<comment type="catalytic activity">
    <reaction evidence="5 7">
        <text>2-deoxy-D-ribose 5-phosphate = D-glyceraldehyde 3-phosphate + acetaldehyde</text>
        <dbReference type="Rhea" id="RHEA:12821"/>
        <dbReference type="ChEBI" id="CHEBI:15343"/>
        <dbReference type="ChEBI" id="CHEBI:59776"/>
        <dbReference type="ChEBI" id="CHEBI:62877"/>
        <dbReference type="EC" id="4.1.2.4"/>
    </reaction>
</comment>
<keyword evidence="3 7" id="KW-0456">Lyase</keyword>
<comment type="function">
    <text evidence="6 7">Catalyzes a reversible aldol reaction between acetaldehyde and D-glyceraldehyde 3-phosphate to generate 2-deoxy-D-ribose 5-phosphate.</text>
</comment>
<evidence type="ECO:0000256" key="5">
    <source>
        <dbReference type="ARBA" id="ARBA00048791"/>
    </source>
</evidence>
<dbReference type="AlphaFoldDB" id="A0A2G7HEE0"/>
<name>A0A2G7HEE0_9CLOT</name>
<evidence type="ECO:0000256" key="6">
    <source>
        <dbReference type="ARBA" id="ARBA00056337"/>
    </source>
</evidence>
<sequence length="212" mass="23123">MKLSKYIDHTLLKPQATEKDILKLIEEAKTYDFASVCVNPSWVKLVYENLKDTDVKVCTVVGFPLGATSTASKVYETKVAIEDGADEIDMVISVGQLKSGNDEYVKEEIKKIVEASKDKLVKVIIETCLLTEEEKVKACTFSKEAGADYVKTSTGFSTGGAKPEDIKLMRETVGKNMGVKASGGIHTREEMEVMIENGATRIGASCGVELVK</sequence>
<dbReference type="InterPro" id="IPR002915">
    <property type="entry name" value="DeoC/FbaB/LacD_aldolase"/>
</dbReference>
<dbReference type="GO" id="GO:0016052">
    <property type="term" value="P:carbohydrate catabolic process"/>
    <property type="evidence" value="ECO:0007669"/>
    <property type="project" value="TreeGrafter"/>
</dbReference>
<dbReference type="Proteomes" id="UP000231322">
    <property type="component" value="Unassembled WGS sequence"/>
</dbReference>
<dbReference type="PANTHER" id="PTHR10889:SF1">
    <property type="entry name" value="DEOXYRIBOSE-PHOSPHATE ALDOLASE"/>
    <property type="match status" value="1"/>
</dbReference>
<evidence type="ECO:0000256" key="1">
    <source>
        <dbReference type="ARBA" id="ARBA00010936"/>
    </source>
</evidence>
<evidence type="ECO:0000256" key="3">
    <source>
        <dbReference type="ARBA" id="ARBA00023239"/>
    </source>
</evidence>
<dbReference type="GO" id="GO:0005737">
    <property type="term" value="C:cytoplasm"/>
    <property type="evidence" value="ECO:0007669"/>
    <property type="project" value="UniProtKB-SubCell"/>
</dbReference>
<dbReference type="InterPro" id="IPR011343">
    <property type="entry name" value="DeoC"/>
</dbReference>
<feature type="active site" description="Proton donor/acceptor" evidence="7">
    <location>
        <position position="89"/>
    </location>
</feature>
<dbReference type="UniPathway" id="UPA00002">
    <property type="reaction ID" value="UER00468"/>
</dbReference>
<reference evidence="8 9" key="1">
    <citation type="submission" date="2017-10" db="EMBL/GenBank/DDBJ databases">
        <title>Reclassification of Eubacterium combesii and discrepancies in the nomenclature of botulinum neurotoxin producing clostridia. Request for an Opinion.</title>
        <authorList>
            <person name="Dobritsa A.P."/>
            <person name="Kutumbaka K.K."/>
            <person name="Samadpour M."/>
        </authorList>
    </citation>
    <scope>NUCLEOTIDE SEQUENCE [LARGE SCALE GENOMIC DNA]</scope>
    <source>
        <strain evidence="8 9">DSM 20696</strain>
    </source>
</reference>
<dbReference type="GO" id="GO:0004139">
    <property type="term" value="F:deoxyribose-phosphate aldolase activity"/>
    <property type="evidence" value="ECO:0007669"/>
    <property type="project" value="UniProtKB-UniRule"/>
</dbReference>
<dbReference type="InterPro" id="IPR028581">
    <property type="entry name" value="DeoC_typeI"/>
</dbReference>
<feature type="active site" description="Schiff-base intermediate with acetaldehyde" evidence="7">
    <location>
        <position position="151"/>
    </location>
</feature>
<dbReference type="PIRSF" id="PIRSF001357">
    <property type="entry name" value="DeoC"/>
    <property type="match status" value="1"/>
</dbReference>
<keyword evidence="2 7" id="KW-0963">Cytoplasm</keyword>
<comment type="pathway">
    <text evidence="7">Carbohydrate degradation; 2-deoxy-D-ribose 1-phosphate degradation; D-glyceraldehyde 3-phosphate and acetaldehyde from 2-deoxy-alpha-D-ribose 1-phosphate: step 2/2.</text>
</comment>
<organism evidence="8 9">
    <name type="scientific">Clostridium combesii</name>
    <dbReference type="NCBI Taxonomy" id="39481"/>
    <lineage>
        <taxon>Bacteria</taxon>
        <taxon>Bacillati</taxon>
        <taxon>Bacillota</taxon>
        <taxon>Clostridia</taxon>
        <taxon>Eubacteriales</taxon>
        <taxon>Clostridiaceae</taxon>
        <taxon>Clostridium</taxon>
    </lineage>
</organism>
<protein>
    <recommendedName>
        <fullName evidence="7">Deoxyribose-phosphate aldolase</fullName>
        <shortName evidence="7">DERA</shortName>
        <ecNumber evidence="7">4.1.2.4</ecNumber>
    </recommendedName>
    <alternativeName>
        <fullName evidence="7">2-deoxy-D-ribose 5-phosphate aldolase</fullName>
    </alternativeName>
    <alternativeName>
        <fullName evidence="7">Phosphodeoxyriboaldolase</fullName>
        <shortName evidence="7">Deoxyriboaldolase</shortName>
    </alternativeName>
</protein>
<comment type="subcellular location">
    <subcellularLocation>
        <location evidence="7">Cytoplasm</location>
    </subcellularLocation>
</comment>
<dbReference type="EMBL" id="PEIK01000010">
    <property type="protein sequence ID" value="PIH03465.1"/>
    <property type="molecule type" value="Genomic_DNA"/>
</dbReference>
<dbReference type="CDD" id="cd00959">
    <property type="entry name" value="DeoC"/>
    <property type="match status" value="1"/>
</dbReference>
<feature type="active site" description="Proton donor/acceptor" evidence="7">
    <location>
        <position position="180"/>
    </location>
</feature>
<dbReference type="Pfam" id="PF01791">
    <property type="entry name" value="DeoC"/>
    <property type="match status" value="1"/>
</dbReference>
<comment type="similarity">
    <text evidence="1 7">Belongs to the DeoC/FbaB aldolase family. DeoC type 1 subfamily.</text>
</comment>
<evidence type="ECO:0000256" key="2">
    <source>
        <dbReference type="ARBA" id="ARBA00022490"/>
    </source>
</evidence>
<keyword evidence="4 7" id="KW-0704">Schiff base</keyword>
<dbReference type="Gene3D" id="3.20.20.70">
    <property type="entry name" value="Aldolase class I"/>
    <property type="match status" value="1"/>
</dbReference>
<gene>
    <name evidence="7 8" type="primary">deoC</name>
    <name evidence="8" type="ORF">CS538_12440</name>
</gene>
<dbReference type="RefSeq" id="WP_099839650.1">
    <property type="nucleotide sequence ID" value="NZ_PEIK01000010.1"/>
</dbReference>
<dbReference type="GO" id="GO:0006018">
    <property type="term" value="P:2-deoxyribose 1-phosphate catabolic process"/>
    <property type="evidence" value="ECO:0007669"/>
    <property type="project" value="UniProtKB-UniRule"/>
</dbReference>